<dbReference type="PANTHER" id="PTHR31987">
    <property type="entry name" value="GLUTAMINASE A-RELATED"/>
    <property type="match status" value="1"/>
</dbReference>
<evidence type="ECO:0000259" key="1">
    <source>
        <dbReference type="Pfam" id="PF16335"/>
    </source>
</evidence>
<dbReference type="Proteomes" id="UP001498398">
    <property type="component" value="Unassembled WGS sequence"/>
</dbReference>
<reference evidence="3 4" key="1">
    <citation type="submission" date="2024-01" db="EMBL/GenBank/DDBJ databases">
        <title>A draft genome for the cacao thread blight pathogen Marasmiellus scandens.</title>
        <authorList>
            <person name="Baruah I.K."/>
            <person name="Leung J."/>
            <person name="Bukari Y."/>
            <person name="Amoako-Attah I."/>
            <person name="Meinhardt L.W."/>
            <person name="Bailey B.A."/>
            <person name="Cohen S.P."/>
        </authorList>
    </citation>
    <scope>NUCLEOTIDE SEQUENCE [LARGE SCALE GENOMIC DNA]</scope>
    <source>
        <strain evidence="3 4">GH-19</strain>
    </source>
</reference>
<evidence type="ECO:0000259" key="2">
    <source>
        <dbReference type="Pfam" id="PF17168"/>
    </source>
</evidence>
<feature type="domain" description="Glutaminase A N-terminal" evidence="2">
    <location>
        <begin position="2"/>
        <end position="86"/>
    </location>
</feature>
<dbReference type="InterPro" id="IPR032514">
    <property type="entry name" value="GtaA_central"/>
</dbReference>
<dbReference type="InterPro" id="IPR033433">
    <property type="entry name" value="GtaA_N"/>
</dbReference>
<accession>A0ABR1JJJ4</accession>
<proteinExistence type="predicted"/>
<dbReference type="PANTHER" id="PTHR31987:SF1">
    <property type="entry name" value="GLUTAMINASE A"/>
    <property type="match status" value="1"/>
</dbReference>
<dbReference type="InterPro" id="IPR052743">
    <property type="entry name" value="Glutaminase_GtaA"/>
</dbReference>
<keyword evidence="4" id="KW-1185">Reference proteome</keyword>
<evidence type="ECO:0000313" key="4">
    <source>
        <dbReference type="Proteomes" id="UP001498398"/>
    </source>
</evidence>
<comment type="caution">
    <text evidence="3">The sequence shown here is derived from an EMBL/GenBank/DDBJ whole genome shotgun (WGS) entry which is preliminary data.</text>
</comment>
<name>A0ABR1JJJ4_9AGAR</name>
<sequence>MPGFAFAADLGKIRNTSSPIVWGLGAVRDPVVKYAFNNSVQYRRPYFYSDPQFSSGRIEDVINFFMQDYDGAVERAESLDLRILQDTASVSAGNEEEYFSLVSMGARLALSGFDITYAAAPGEGGIDIKAFMKNTGINDNGQTNDAVAMYASLPAFIYLNYTWMGYLLDASLDYENSLPPQDKFAALPDMGAYPQVTEANPGPGSVEDTGYMLIVAAAHAKASGDKRYIQKYVG</sequence>
<organism evidence="3 4">
    <name type="scientific">Marasmiellus scandens</name>
    <dbReference type="NCBI Taxonomy" id="2682957"/>
    <lineage>
        <taxon>Eukaryota</taxon>
        <taxon>Fungi</taxon>
        <taxon>Dikarya</taxon>
        <taxon>Basidiomycota</taxon>
        <taxon>Agaricomycotina</taxon>
        <taxon>Agaricomycetes</taxon>
        <taxon>Agaricomycetidae</taxon>
        <taxon>Agaricales</taxon>
        <taxon>Marasmiineae</taxon>
        <taxon>Omphalotaceae</taxon>
        <taxon>Marasmiellus</taxon>
    </lineage>
</organism>
<dbReference type="Pfam" id="PF17168">
    <property type="entry name" value="DUF5127"/>
    <property type="match status" value="1"/>
</dbReference>
<feature type="domain" description="Glutaminase A central" evidence="1">
    <location>
        <begin position="96"/>
        <end position="233"/>
    </location>
</feature>
<protein>
    <submittedName>
        <fullName evidence="3">Uncharacterized protein</fullName>
    </submittedName>
</protein>
<evidence type="ECO:0000313" key="3">
    <source>
        <dbReference type="EMBL" id="KAK7461373.1"/>
    </source>
</evidence>
<dbReference type="Pfam" id="PF16335">
    <property type="entry name" value="GtaA_6_Hairpin"/>
    <property type="match status" value="1"/>
</dbReference>
<dbReference type="EMBL" id="JBANRG010000013">
    <property type="protein sequence ID" value="KAK7461373.1"/>
    <property type="molecule type" value="Genomic_DNA"/>
</dbReference>
<gene>
    <name evidence="3" type="ORF">VKT23_008550</name>
</gene>